<evidence type="ECO:0000259" key="1">
    <source>
        <dbReference type="Pfam" id="PF04225"/>
    </source>
</evidence>
<name>A0A7G2K0U3_HAEIF</name>
<dbReference type="GO" id="GO:0042834">
    <property type="term" value="F:peptidoglycan binding"/>
    <property type="evidence" value="ECO:0007669"/>
    <property type="project" value="InterPro"/>
</dbReference>
<proteinExistence type="predicted"/>
<evidence type="ECO:0000259" key="2">
    <source>
        <dbReference type="Pfam" id="PF04991"/>
    </source>
</evidence>
<evidence type="ECO:0000313" key="3">
    <source>
        <dbReference type="EMBL" id="EFA29007.1"/>
    </source>
</evidence>
<dbReference type="AlphaFoldDB" id="A0A7G2K0U3"/>
<dbReference type="GO" id="GO:0009100">
    <property type="term" value="P:glycoprotein metabolic process"/>
    <property type="evidence" value="ECO:0007669"/>
    <property type="project" value="UniProtKB-ARBA"/>
</dbReference>
<dbReference type="PANTHER" id="PTHR43404">
    <property type="entry name" value="LIPOPOLYSACCHARIDE CHOLINEPHOSPHOTRANSFERASE LICD"/>
    <property type="match status" value="1"/>
</dbReference>
<organism evidence="3">
    <name type="scientific">Haemophilus influenzae HK1212</name>
    <dbReference type="NCBI Taxonomy" id="456482"/>
    <lineage>
        <taxon>Bacteria</taxon>
        <taxon>Pseudomonadati</taxon>
        <taxon>Pseudomonadota</taxon>
        <taxon>Gammaproteobacteria</taxon>
        <taxon>Pasteurellales</taxon>
        <taxon>Pasteurellaceae</taxon>
        <taxon>Haemophilus</taxon>
    </lineage>
</organism>
<dbReference type="Pfam" id="PF04225">
    <property type="entry name" value="LysM_OapA"/>
    <property type="match status" value="1"/>
</dbReference>
<sequence>MKKLTLREQQLVCLDILDYFHALCEKHQIRYSLGGGTLIGAIRHQGFIPWDDDIDVYMHRDEYQKFINAWLHEKHERYSIGTAEDILASNTGEMAKIFDCRTQITDAKGRKSPMFMDIFIYDGVPNEPKIIYPLMKKHRRIQIPNEMAAASVAPIVTPMQPAQVVEPQVAHKDIAKKEVKVAEKAAMPSKATEQNVAKTAGKAPIVEAKPVQVKKEKKVQIVDAKPVSKSTASRLATKTLTVPKGVSLMQVFRDNQLNISDVNAMSKAAGAGNVLSSFKSGDKVTVSVNNQGRVNEMRLSMARVLFVNLMVLII</sequence>
<dbReference type="InterPro" id="IPR007074">
    <property type="entry name" value="LicD/FKTN/FKRP_NTP_transf"/>
</dbReference>
<dbReference type="PANTHER" id="PTHR43404:SF2">
    <property type="entry name" value="LIPOPOLYSACCHARIDE CHOLINEPHOSPHOTRANSFERASE LICD"/>
    <property type="match status" value="1"/>
</dbReference>
<dbReference type="EMBL" id="ABFC01000392">
    <property type="protein sequence ID" value="EFA29007.1"/>
    <property type="molecule type" value="Genomic_DNA"/>
</dbReference>
<dbReference type="Pfam" id="PF04991">
    <property type="entry name" value="LicD"/>
    <property type="match status" value="1"/>
</dbReference>
<protein>
    <submittedName>
        <fullName evidence="3">Opacity associated protein OapA</fullName>
        <ecNumber evidence="3">2.7.8.-</ecNumber>
    </submittedName>
</protein>
<accession>A0A7G2K0U3</accession>
<dbReference type="EC" id="2.7.8.-" evidence="3"/>
<feature type="domain" description="LicD/FKTN/FKRP nucleotidyltransferase" evidence="2">
    <location>
        <begin position="24"/>
        <end position="160"/>
    </location>
</feature>
<comment type="caution">
    <text evidence="3">The sequence shown here is derived from an EMBL/GenBank/DDBJ whole genome shotgun (WGS) entry which is preliminary data.</text>
</comment>
<reference evidence="3" key="1">
    <citation type="journal article" date="2010" name="Genomics">
        <title>Tracing phylogenomic events leading to diversity of Haemophilus influenzae and the emergence of Brazilian Purpuric Fever (BPF)-associated clones.</title>
        <authorList>
            <person name="Papazisi L."/>
            <person name="Ratnayake S."/>
            <person name="Remortel B.G."/>
            <person name="Bock G.R."/>
            <person name="Liang W."/>
            <person name="Saeed A.I."/>
            <person name="Liu J."/>
            <person name="Fleischmann R.D."/>
            <person name="Kilian M."/>
            <person name="Peterson S.N."/>
        </authorList>
    </citation>
    <scope>NUCLEOTIDE SEQUENCE [LARGE SCALE GENOMIC DNA]</scope>
    <source>
        <strain evidence="3">HK1212</strain>
    </source>
</reference>
<gene>
    <name evidence="3" type="primary">oapA</name>
    <name evidence="3" type="ORF">HAINFHK1212_0299</name>
</gene>
<dbReference type="InterPro" id="IPR052942">
    <property type="entry name" value="LPS_cholinephosphotransferase"/>
</dbReference>
<dbReference type="InterPro" id="IPR007340">
    <property type="entry name" value="LysM_Opacity-associatedA"/>
</dbReference>
<dbReference type="GO" id="GO:0016740">
    <property type="term" value="F:transferase activity"/>
    <property type="evidence" value="ECO:0007669"/>
    <property type="project" value="UniProtKB-KW"/>
</dbReference>
<feature type="domain" description="Opacity-associated protein A LysM-like" evidence="1">
    <location>
        <begin position="237"/>
        <end position="302"/>
    </location>
</feature>
<keyword evidence="3" id="KW-0808">Transferase</keyword>